<protein>
    <submittedName>
        <fullName evidence="1">Uncharacterized protein</fullName>
    </submittedName>
</protein>
<dbReference type="Pfam" id="PF19555">
    <property type="entry name" value="DUF6078"/>
    <property type="match status" value="1"/>
</dbReference>
<dbReference type="InterPro" id="IPR045724">
    <property type="entry name" value="DUF6078"/>
</dbReference>
<gene>
    <name evidence="1" type="ORF">E7102_11565</name>
</gene>
<dbReference type="AlphaFoldDB" id="A0A928GIC5"/>
<organism evidence="1 2">
    <name type="scientific">Xylanibacter ruminicola</name>
    <name type="common">Prevotella ruminicola</name>
    <dbReference type="NCBI Taxonomy" id="839"/>
    <lineage>
        <taxon>Bacteria</taxon>
        <taxon>Pseudomonadati</taxon>
        <taxon>Bacteroidota</taxon>
        <taxon>Bacteroidia</taxon>
        <taxon>Bacteroidales</taxon>
        <taxon>Prevotellaceae</taxon>
        <taxon>Xylanibacter</taxon>
    </lineage>
</organism>
<comment type="caution">
    <text evidence="1">The sequence shown here is derived from an EMBL/GenBank/DDBJ whole genome shotgun (WGS) entry which is preliminary data.</text>
</comment>
<sequence length="146" mass="16794">MEDKILKASDIPMGYELCFNGGCADKDTCMHYQAMLLTSADRYKGNAVFPTAWQDGKCRCYHEKKLVKKAWGFTNLYNNVPHHERAVARSYVRGFWGSGNGQYYRAHHGEILLSPKQQEEILQIVSQFGPLDGIKFDGYKTDWDFE</sequence>
<dbReference type="EMBL" id="SUYD01000015">
    <property type="protein sequence ID" value="MBE6267081.1"/>
    <property type="molecule type" value="Genomic_DNA"/>
</dbReference>
<evidence type="ECO:0000313" key="2">
    <source>
        <dbReference type="Proteomes" id="UP000763088"/>
    </source>
</evidence>
<reference evidence="1" key="1">
    <citation type="submission" date="2019-04" db="EMBL/GenBank/DDBJ databases">
        <title>Evolution of Biomass-Degrading Anaerobic Consortia Revealed by Metagenomics.</title>
        <authorList>
            <person name="Peng X."/>
        </authorList>
    </citation>
    <scope>NUCLEOTIDE SEQUENCE</scope>
    <source>
        <strain evidence="1">SIG141</strain>
    </source>
</reference>
<accession>A0A928GIC5</accession>
<name>A0A928GIC5_XYLRU</name>
<dbReference type="Proteomes" id="UP000763088">
    <property type="component" value="Unassembled WGS sequence"/>
</dbReference>
<evidence type="ECO:0000313" key="1">
    <source>
        <dbReference type="EMBL" id="MBE6267081.1"/>
    </source>
</evidence>
<proteinExistence type="predicted"/>